<feature type="transmembrane region" description="Helical" evidence="6">
    <location>
        <begin position="132"/>
        <end position="151"/>
    </location>
</feature>
<dbReference type="Pfam" id="PF01040">
    <property type="entry name" value="UbiA"/>
    <property type="match status" value="1"/>
</dbReference>
<dbReference type="OrthoDB" id="9767568at2"/>
<feature type="transmembrane region" description="Helical" evidence="6">
    <location>
        <begin position="283"/>
        <end position="300"/>
    </location>
</feature>
<feature type="transmembrane region" description="Helical" evidence="6">
    <location>
        <begin position="220"/>
        <end position="239"/>
    </location>
</feature>
<evidence type="ECO:0000256" key="4">
    <source>
        <dbReference type="ARBA" id="ARBA00022989"/>
    </source>
</evidence>
<sequence>MIGRFLNYVEIKTKITSTFAFLITMAFLFYIENTVNWLLTLIFFASMFIFDMTTTAINNYIDSKTNHQSLGFQRKTALAIIYVMLGISTALGLYLAYLSDVVVLLIGAVCFMCGILYTFGPLPISRQPLGEIFSGLFYGLLIPFILLYINLPKGTLLNLSLSFTEINLHLSIVPLITVVLLSIPPVCTTANIMLANNICDLERDITVKRFTLPYYLGKRKAVYLFAGLYYLVYLDIILMVVLGKLPWVCLLSLISVYPVQKNINLFFKEQDKAKTFIVSIKNYVLIMGSISLLIFIGGLLF</sequence>
<keyword evidence="3 6" id="KW-0812">Transmembrane</keyword>
<keyword evidence="4 6" id="KW-1133">Transmembrane helix</keyword>
<keyword evidence="7" id="KW-0830">Ubiquinone</keyword>
<keyword evidence="2" id="KW-0808">Transferase</keyword>
<dbReference type="PANTHER" id="PTHR13929:SF0">
    <property type="entry name" value="UBIA PRENYLTRANSFERASE DOMAIN-CONTAINING PROTEIN 1"/>
    <property type="match status" value="1"/>
</dbReference>
<dbReference type="RefSeq" id="WP_020815347.1">
    <property type="nucleotide sequence ID" value="NZ_ATAY01000030.1"/>
</dbReference>
<gene>
    <name evidence="7" type="ORF">L323_09025</name>
</gene>
<evidence type="ECO:0000256" key="2">
    <source>
        <dbReference type="ARBA" id="ARBA00022679"/>
    </source>
</evidence>
<dbReference type="PATRIC" id="fig|1330534.3.peg.1794"/>
<evidence type="ECO:0000256" key="5">
    <source>
        <dbReference type="ARBA" id="ARBA00023136"/>
    </source>
</evidence>
<dbReference type="Proteomes" id="UP000016860">
    <property type="component" value="Unassembled WGS sequence"/>
</dbReference>
<evidence type="ECO:0000313" key="8">
    <source>
        <dbReference type="Proteomes" id="UP000016860"/>
    </source>
</evidence>
<comment type="caution">
    <text evidence="7">The sequence shown here is derived from an EMBL/GenBank/DDBJ whole genome shotgun (WGS) entry which is preliminary data.</text>
</comment>
<dbReference type="AlphaFoldDB" id="U4R1L6"/>
<feature type="transmembrane region" description="Helical" evidence="6">
    <location>
        <begin position="171"/>
        <end position="199"/>
    </location>
</feature>
<dbReference type="InterPro" id="IPR000537">
    <property type="entry name" value="UbiA_prenyltransferase"/>
</dbReference>
<dbReference type="PANTHER" id="PTHR13929">
    <property type="entry name" value="1,4-DIHYDROXY-2-NAPHTHOATE OCTAPRENYLTRANSFERASE"/>
    <property type="match status" value="1"/>
</dbReference>
<evidence type="ECO:0000256" key="3">
    <source>
        <dbReference type="ARBA" id="ARBA00022692"/>
    </source>
</evidence>
<protein>
    <submittedName>
        <fullName evidence="7">Ubiquinone biosynthesis protein UbiA</fullName>
    </submittedName>
</protein>
<organism evidence="7 8">
    <name type="scientific">Ruminiclostridium papyrosolvens C7</name>
    <dbReference type="NCBI Taxonomy" id="1330534"/>
    <lineage>
        <taxon>Bacteria</taxon>
        <taxon>Bacillati</taxon>
        <taxon>Bacillota</taxon>
        <taxon>Clostridia</taxon>
        <taxon>Eubacteriales</taxon>
        <taxon>Oscillospiraceae</taxon>
        <taxon>Ruminiclostridium</taxon>
    </lineage>
</organism>
<dbReference type="GO" id="GO:0009234">
    <property type="term" value="P:menaquinone biosynthetic process"/>
    <property type="evidence" value="ECO:0007669"/>
    <property type="project" value="TreeGrafter"/>
</dbReference>
<feature type="transmembrane region" description="Helical" evidence="6">
    <location>
        <begin position="12"/>
        <end position="31"/>
    </location>
</feature>
<dbReference type="STRING" id="1330534.L323_09025"/>
<feature type="transmembrane region" description="Helical" evidence="6">
    <location>
        <begin position="77"/>
        <end position="95"/>
    </location>
</feature>
<dbReference type="GO" id="GO:0042371">
    <property type="term" value="P:vitamin K biosynthetic process"/>
    <property type="evidence" value="ECO:0007669"/>
    <property type="project" value="TreeGrafter"/>
</dbReference>
<proteinExistence type="predicted"/>
<dbReference type="GO" id="GO:0016020">
    <property type="term" value="C:membrane"/>
    <property type="evidence" value="ECO:0007669"/>
    <property type="project" value="UniProtKB-SubCell"/>
</dbReference>
<keyword evidence="5 6" id="KW-0472">Membrane</keyword>
<evidence type="ECO:0000313" key="7">
    <source>
        <dbReference type="EMBL" id="EPR12120.1"/>
    </source>
</evidence>
<dbReference type="CDD" id="cd13962">
    <property type="entry name" value="PT_UbiA_UBIAD1"/>
    <property type="match status" value="1"/>
</dbReference>
<feature type="transmembrane region" description="Helical" evidence="6">
    <location>
        <begin position="101"/>
        <end position="120"/>
    </location>
</feature>
<reference evidence="7 8" key="1">
    <citation type="journal article" date="2013" name="Genome Announc.">
        <title>Draft Genome Sequence of the Cellulolytic Bacterium Clostridium papyrosolvens C7 (ATCC 700395).</title>
        <authorList>
            <person name="Zepeda V."/>
            <person name="Dassa B."/>
            <person name="Borovok I."/>
            <person name="Lamed R."/>
            <person name="Bayer E.A."/>
            <person name="Cate J.H."/>
        </authorList>
    </citation>
    <scope>NUCLEOTIDE SEQUENCE [LARGE SCALE GENOMIC DNA]</scope>
    <source>
        <strain evidence="7 8">C7</strain>
    </source>
</reference>
<evidence type="ECO:0000256" key="6">
    <source>
        <dbReference type="SAM" id="Phobius"/>
    </source>
</evidence>
<feature type="transmembrane region" description="Helical" evidence="6">
    <location>
        <begin position="37"/>
        <end position="57"/>
    </location>
</feature>
<name>U4R1L6_9FIRM</name>
<comment type="subcellular location">
    <subcellularLocation>
        <location evidence="1">Membrane</location>
        <topology evidence="1">Multi-pass membrane protein</topology>
    </subcellularLocation>
</comment>
<accession>U4R1L6</accession>
<dbReference type="InterPro" id="IPR026046">
    <property type="entry name" value="UBIAD1"/>
</dbReference>
<dbReference type="EMBL" id="ATAY01000030">
    <property type="protein sequence ID" value="EPR12120.1"/>
    <property type="molecule type" value="Genomic_DNA"/>
</dbReference>
<dbReference type="GO" id="GO:0004659">
    <property type="term" value="F:prenyltransferase activity"/>
    <property type="evidence" value="ECO:0007669"/>
    <property type="project" value="InterPro"/>
</dbReference>
<evidence type="ECO:0000256" key="1">
    <source>
        <dbReference type="ARBA" id="ARBA00004141"/>
    </source>
</evidence>